<dbReference type="EMBL" id="JAGXEW010000024">
    <property type="protein sequence ID" value="KAK1158371.1"/>
    <property type="molecule type" value="Genomic_DNA"/>
</dbReference>
<feature type="region of interest" description="Disordered" evidence="1">
    <location>
        <begin position="123"/>
        <end position="147"/>
    </location>
</feature>
<feature type="region of interest" description="Disordered" evidence="1">
    <location>
        <begin position="159"/>
        <end position="201"/>
    </location>
</feature>
<organism evidence="2 3">
    <name type="scientific">Acipenser oxyrinchus oxyrinchus</name>
    <dbReference type="NCBI Taxonomy" id="40147"/>
    <lineage>
        <taxon>Eukaryota</taxon>
        <taxon>Metazoa</taxon>
        <taxon>Chordata</taxon>
        <taxon>Craniata</taxon>
        <taxon>Vertebrata</taxon>
        <taxon>Euteleostomi</taxon>
        <taxon>Actinopterygii</taxon>
        <taxon>Chondrostei</taxon>
        <taxon>Acipenseriformes</taxon>
        <taxon>Acipenseridae</taxon>
        <taxon>Acipenser</taxon>
    </lineage>
</organism>
<proteinExistence type="predicted"/>
<accession>A0AAD8FYD6</accession>
<sequence length="377" mass="39616">APRPAGPGSQLAGLEVLLPHSRLLDSSPWSSSQSQIHSLSQPQSPGSFATACNGTASTNGHSNCSVVYSPATASTERHLAPAGIETDAPLEHKETLFPAGTSASPGYCDTACSVTPTLTPVQPCPAPEERSPLEDCLPPPASESYLSTAPALLGGDKVRSDQMSTEQPADTQDPALLSREEGGGAASEDRGAGGPGEEQRGAALVKKGVPGAESQGGGSSREAPDLLEETDRAHSTLDDVLQGMLADRADSENTQCTRGADRHAGLTESSELAERGGEASDSASPVTVDRVNEKDKKADSPRRAHWIQPHRVIVLEQTPMKKQELLVQSPRQSALLKGCPDCIGSSQDPIIYPIVRVSLLQGTRKNELLTWLKTIFN</sequence>
<protein>
    <submittedName>
        <fullName evidence="2">Uncharacterized protein</fullName>
    </submittedName>
</protein>
<evidence type="ECO:0000313" key="3">
    <source>
        <dbReference type="Proteomes" id="UP001230051"/>
    </source>
</evidence>
<dbReference type="AlphaFoldDB" id="A0AAD8FYD6"/>
<feature type="compositionally biased region" description="Polar residues" evidence="1">
    <location>
        <begin position="161"/>
        <end position="170"/>
    </location>
</feature>
<keyword evidence="3" id="KW-1185">Reference proteome</keyword>
<feature type="compositionally biased region" description="Basic and acidic residues" evidence="1">
    <location>
        <begin position="178"/>
        <end position="191"/>
    </location>
</feature>
<feature type="compositionally biased region" description="Low complexity" evidence="1">
    <location>
        <begin position="25"/>
        <end position="45"/>
    </location>
</feature>
<name>A0AAD8FYD6_ACIOX</name>
<dbReference type="Proteomes" id="UP001230051">
    <property type="component" value="Unassembled WGS sequence"/>
</dbReference>
<feature type="region of interest" description="Disordered" evidence="1">
    <location>
        <begin position="25"/>
        <end position="54"/>
    </location>
</feature>
<feature type="region of interest" description="Disordered" evidence="1">
    <location>
        <begin position="249"/>
        <end position="302"/>
    </location>
</feature>
<gene>
    <name evidence="2" type="ORF">AOXY_G23258</name>
</gene>
<comment type="caution">
    <text evidence="2">The sequence shown here is derived from an EMBL/GenBank/DDBJ whole genome shotgun (WGS) entry which is preliminary data.</text>
</comment>
<evidence type="ECO:0000313" key="2">
    <source>
        <dbReference type="EMBL" id="KAK1158371.1"/>
    </source>
</evidence>
<feature type="non-terminal residue" evidence="2">
    <location>
        <position position="377"/>
    </location>
</feature>
<feature type="compositionally biased region" description="Basic and acidic residues" evidence="1">
    <location>
        <begin position="290"/>
        <end position="302"/>
    </location>
</feature>
<evidence type="ECO:0000256" key="1">
    <source>
        <dbReference type="SAM" id="MobiDB-lite"/>
    </source>
</evidence>
<reference evidence="2" key="1">
    <citation type="submission" date="2022-02" db="EMBL/GenBank/DDBJ databases">
        <title>Atlantic sturgeon de novo genome assembly.</title>
        <authorList>
            <person name="Stock M."/>
            <person name="Klopp C."/>
            <person name="Guiguen Y."/>
            <person name="Cabau C."/>
            <person name="Parinello H."/>
            <person name="Santidrian Yebra-Pimentel E."/>
            <person name="Kuhl H."/>
            <person name="Dirks R.P."/>
            <person name="Guessner J."/>
            <person name="Wuertz S."/>
            <person name="Du K."/>
            <person name="Schartl M."/>
        </authorList>
    </citation>
    <scope>NUCLEOTIDE SEQUENCE</scope>
    <source>
        <strain evidence="2">STURGEONOMICS-FGT-2020</strain>
        <tissue evidence="2">Whole blood</tissue>
    </source>
</reference>